<gene>
    <name evidence="3" type="ORF">BKA00_006994</name>
</gene>
<feature type="chain" id="PRO_5030760844" description="Alpha/beta hydrolase" evidence="2">
    <location>
        <begin position="19"/>
        <end position="85"/>
    </location>
</feature>
<feature type="signal peptide" evidence="2">
    <location>
        <begin position="1"/>
        <end position="18"/>
    </location>
</feature>
<evidence type="ECO:0000256" key="2">
    <source>
        <dbReference type="SAM" id="SignalP"/>
    </source>
</evidence>
<dbReference type="PROSITE" id="PS51257">
    <property type="entry name" value="PROKAR_LIPOPROTEIN"/>
    <property type="match status" value="1"/>
</dbReference>
<proteinExistence type="predicted"/>
<evidence type="ECO:0000313" key="3">
    <source>
        <dbReference type="EMBL" id="MBB6400080.1"/>
    </source>
</evidence>
<keyword evidence="4" id="KW-1185">Reference proteome</keyword>
<sequence>MLRIIGSTLAVAAVTALAGCGEAGSNAGRTSSEGGAPTLAPSGGTSAGTPGPPNQTESVDARWEYGPVCQHGEIRLTPLGTTPPA</sequence>
<feature type="compositionally biased region" description="Low complexity" evidence="1">
    <location>
        <begin position="40"/>
        <end position="49"/>
    </location>
</feature>
<comment type="caution">
    <text evidence="3">The sequence shown here is derived from an EMBL/GenBank/DDBJ whole genome shotgun (WGS) entry which is preliminary data.</text>
</comment>
<dbReference type="Proteomes" id="UP000546324">
    <property type="component" value="Unassembled WGS sequence"/>
</dbReference>
<feature type="region of interest" description="Disordered" evidence="1">
    <location>
        <begin position="21"/>
        <end position="59"/>
    </location>
</feature>
<organism evidence="3 4">
    <name type="scientific">Actinomadura coerulea</name>
    <dbReference type="NCBI Taxonomy" id="46159"/>
    <lineage>
        <taxon>Bacteria</taxon>
        <taxon>Bacillati</taxon>
        <taxon>Actinomycetota</taxon>
        <taxon>Actinomycetes</taxon>
        <taxon>Streptosporangiales</taxon>
        <taxon>Thermomonosporaceae</taxon>
        <taxon>Actinomadura</taxon>
    </lineage>
</organism>
<dbReference type="EMBL" id="JACHMQ010000001">
    <property type="protein sequence ID" value="MBB6400080.1"/>
    <property type="molecule type" value="Genomic_DNA"/>
</dbReference>
<accession>A0A7X0L2Z1</accession>
<evidence type="ECO:0000256" key="1">
    <source>
        <dbReference type="SAM" id="MobiDB-lite"/>
    </source>
</evidence>
<dbReference type="AlphaFoldDB" id="A0A7X0L2Z1"/>
<protein>
    <recommendedName>
        <fullName evidence="5">Alpha/beta hydrolase</fullName>
    </recommendedName>
</protein>
<reference evidence="3 4" key="1">
    <citation type="submission" date="2020-08" db="EMBL/GenBank/DDBJ databases">
        <title>Sequencing the genomes of 1000 actinobacteria strains.</title>
        <authorList>
            <person name="Klenk H.-P."/>
        </authorList>
    </citation>
    <scope>NUCLEOTIDE SEQUENCE [LARGE SCALE GENOMIC DNA]</scope>
    <source>
        <strain evidence="3 4">DSM 43675</strain>
    </source>
</reference>
<dbReference type="RefSeq" id="WP_185032357.1">
    <property type="nucleotide sequence ID" value="NZ_JACHMQ010000001.1"/>
</dbReference>
<evidence type="ECO:0008006" key="5">
    <source>
        <dbReference type="Google" id="ProtNLM"/>
    </source>
</evidence>
<name>A0A7X0L2Z1_9ACTN</name>
<evidence type="ECO:0000313" key="4">
    <source>
        <dbReference type="Proteomes" id="UP000546324"/>
    </source>
</evidence>
<keyword evidence="2" id="KW-0732">Signal</keyword>